<keyword evidence="2" id="KW-0540">Nuclease</keyword>
<protein>
    <submittedName>
        <fullName evidence="2">Endonuclease</fullName>
    </submittedName>
</protein>
<dbReference type="InterPro" id="IPR036691">
    <property type="entry name" value="Endo/exonu/phosph_ase_sf"/>
</dbReference>
<proteinExistence type="predicted"/>
<dbReference type="EMBL" id="NSJF01000004">
    <property type="protein sequence ID" value="PAT34291.1"/>
    <property type="molecule type" value="Genomic_DNA"/>
</dbReference>
<reference evidence="2 3" key="1">
    <citation type="submission" date="2017-08" db="EMBL/GenBank/DDBJ databases">
        <title>WGS of Clinical strains of the CDC Group NO-1 linked to zoonotic infections in humans.</title>
        <authorList>
            <person name="Bernier A.-M."/>
            <person name="Bernard K."/>
        </authorList>
    </citation>
    <scope>NUCLEOTIDE SEQUENCE [LARGE SCALE GENOMIC DNA]</scope>
    <source>
        <strain evidence="2 3">NML03-0146</strain>
    </source>
</reference>
<dbReference type="GO" id="GO:0006506">
    <property type="term" value="P:GPI anchor biosynthetic process"/>
    <property type="evidence" value="ECO:0007669"/>
    <property type="project" value="TreeGrafter"/>
</dbReference>
<keyword evidence="2" id="KW-0255">Endonuclease</keyword>
<comment type="caution">
    <text evidence="2">The sequence shown here is derived from an EMBL/GenBank/DDBJ whole genome shotgun (WGS) entry which is preliminary data.</text>
</comment>
<keyword evidence="2" id="KW-0378">Hydrolase</keyword>
<dbReference type="GO" id="GO:0004519">
    <property type="term" value="F:endonuclease activity"/>
    <property type="evidence" value="ECO:0007669"/>
    <property type="project" value="UniProtKB-KW"/>
</dbReference>
<organism evidence="2 3">
    <name type="scientific">Vandammella animalimorsus</name>
    <dbReference type="NCBI Taxonomy" id="2029117"/>
    <lineage>
        <taxon>Bacteria</taxon>
        <taxon>Pseudomonadati</taxon>
        <taxon>Pseudomonadota</taxon>
        <taxon>Betaproteobacteria</taxon>
        <taxon>Burkholderiales</taxon>
        <taxon>Comamonadaceae</taxon>
        <taxon>Vandammella</taxon>
    </lineage>
</organism>
<dbReference type="PANTHER" id="PTHR14859">
    <property type="entry name" value="CALCOFLUOR WHITE HYPERSENSITIVE PROTEIN PRECURSOR"/>
    <property type="match status" value="1"/>
</dbReference>
<dbReference type="SUPFAM" id="SSF56219">
    <property type="entry name" value="DNase I-like"/>
    <property type="match status" value="1"/>
</dbReference>
<evidence type="ECO:0000313" key="3">
    <source>
        <dbReference type="Proteomes" id="UP000217999"/>
    </source>
</evidence>
<dbReference type="Gene3D" id="3.60.10.10">
    <property type="entry name" value="Endonuclease/exonuclease/phosphatase"/>
    <property type="match status" value="1"/>
</dbReference>
<dbReference type="PANTHER" id="PTHR14859:SF0">
    <property type="entry name" value="ENDONUCLEASE_EXONUCLEASE_PHOSPHATASE FAMILY PROTEIN, EXPRESSED"/>
    <property type="match status" value="1"/>
</dbReference>
<feature type="domain" description="Endonuclease/exonuclease/phosphatase" evidence="1">
    <location>
        <begin position="4"/>
        <end position="282"/>
    </location>
</feature>
<evidence type="ECO:0000313" key="2">
    <source>
        <dbReference type="EMBL" id="PAT34291.1"/>
    </source>
</evidence>
<dbReference type="Proteomes" id="UP000217999">
    <property type="component" value="Unassembled WGS sequence"/>
</dbReference>
<gene>
    <name evidence="2" type="ORF">CK620_08655</name>
</gene>
<dbReference type="InterPro" id="IPR005135">
    <property type="entry name" value="Endo/exonuclease/phosphatase"/>
</dbReference>
<dbReference type="GO" id="GO:0016020">
    <property type="term" value="C:membrane"/>
    <property type="evidence" value="ECO:0007669"/>
    <property type="project" value="GOC"/>
</dbReference>
<dbReference type="InterPro" id="IPR051916">
    <property type="entry name" value="GPI-anchor_lipid_remodeler"/>
</dbReference>
<evidence type="ECO:0000259" key="1">
    <source>
        <dbReference type="Pfam" id="PF03372"/>
    </source>
</evidence>
<dbReference type="RefSeq" id="WP_095549975.1">
    <property type="nucleotide sequence ID" value="NZ_NSJF01000004.1"/>
</dbReference>
<sequence length="290" mass="31066">MRLVTWNTQWCCGLDGQVSAQRIVAGAQALAGAQGFDVLCLQEIAQGYPRLQGAPGDQPAELAALLPGYQLFFGAAVDEFGPEGQRQRFGNLIATRLPVAQVVHHRLPWPADAGLRSMPRLCTELTLLSPALGAVRVMTTHLEYYSARQRMAQAQALHALHQQACALAAAAPLADDSGGPFQAKTHTPHAILCGDFNLEPGSPEYAAITATEAPSGAAPLDNPLCDAWPLVHGSQPHAPTFRLFDRSYGPEPVACDFAFVSQSLAPRVRQLQVDGDTRASDHQPLLLVLQ</sequence>
<accession>A0A2A2A954</accession>
<dbReference type="Pfam" id="PF03372">
    <property type="entry name" value="Exo_endo_phos"/>
    <property type="match status" value="1"/>
</dbReference>
<dbReference type="AlphaFoldDB" id="A0A2A2A954"/>
<name>A0A2A2A954_9BURK</name>